<dbReference type="Proteomes" id="UP000305729">
    <property type="component" value="Chromosome 1"/>
</dbReference>
<reference evidence="1 2" key="1">
    <citation type="submission" date="2019-10" db="EMBL/GenBank/DDBJ databases">
        <title>Pseudoalteromonas rubra S4059.</title>
        <authorList>
            <person name="Paulsen S."/>
            <person name="Wang X."/>
        </authorList>
    </citation>
    <scope>NUCLEOTIDE SEQUENCE [LARGE SCALE GENOMIC DNA]</scope>
    <source>
        <strain evidence="1 2">S4059</strain>
    </source>
</reference>
<dbReference type="EMBL" id="CP045429">
    <property type="protein sequence ID" value="QPB83465.1"/>
    <property type="molecule type" value="Genomic_DNA"/>
</dbReference>
<dbReference type="AlphaFoldDB" id="A0A5S3UPW6"/>
<proteinExistence type="predicted"/>
<sequence length="287" mass="32689">MEILIFSYHFTVISIIIVTTLATLGSMGRIGIFKNVDASYTKLLVGALLVEMAAAFFGVYRTLPELRLDVSEKYKFEIQYNDLAQGFLSSLKNEDRRLVEYFVNNGQLAEFYDFKSVVEDYERVNDLARIGGTNWLDYYQKLLSKRQQGYVALYDEVFYKEPFVVEKAERLMLRYARIINSSNKTGQGEMWASVSKDKMEGIVVYEFPGDTVPTVLKFTGSRVSNGEGNNKDKMKLSFTQSASAFSTNAGIFLRPSGAFKVELDKTGDAYMGDFFSFGEVRIELWEM</sequence>
<accession>A0A5S3UPW6</accession>
<protein>
    <submittedName>
        <fullName evidence="1">Uncharacterized protein</fullName>
    </submittedName>
</protein>
<dbReference type="RefSeq" id="WP_138539753.1">
    <property type="nucleotide sequence ID" value="NZ_CP045429.1"/>
</dbReference>
<evidence type="ECO:0000313" key="1">
    <source>
        <dbReference type="EMBL" id="QPB83465.1"/>
    </source>
</evidence>
<organism evidence="1 2">
    <name type="scientific">Pseudoalteromonas rubra</name>
    <dbReference type="NCBI Taxonomy" id="43658"/>
    <lineage>
        <taxon>Bacteria</taxon>
        <taxon>Pseudomonadati</taxon>
        <taxon>Pseudomonadota</taxon>
        <taxon>Gammaproteobacteria</taxon>
        <taxon>Alteromonadales</taxon>
        <taxon>Pseudoalteromonadaceae</taxon>
        <taxon>Pseudoalteromonas</taxon>
    </lineage>
</organism>
<evidence type="ECO:0000313" key="2">
    <source>
        <dbReference type="Proteomes" id="UP000305729"/>
    </source>
</evidence>
<gene>
    <name evidence="1" type="ORF">CWC22_010890</name>
</gene>
<name>A0A5S3UPW6_9GAMM</name>